<evidence type="ECO:0000313" key="1">
    <source>
        <dbReference type="EMBL" id="KAG0690378.1"/>
    </source>
</evidence>
<comment type="caution">
    <text evidence="1">The sequence shown here is derived from an EMBL/GenBank/DDBJ whole genome shotgun (WGS) entry which is preliminary data.</text>
</comment>
<proteinExistence type="predicted"/>
<reference evidence="1" key="1">
    <citation type="submission" date="2020-11" db="EMBL/GenBank/DDBJ databases">
        <title>Kefir isolates.</title>
        <authorList>
            <person name="Marcisauskas S."/>
            <person name="Kim Y."/>
            <person name="Blasche S."/>
        </authorList>
    </citation>
    <scope>NUCLEOTIDE SEQUENCE</scope>
    <source>
        <strain evidence="1">Olga-1</strain>
    </source>
</reference>
<dbReference type="AlphaFoldDB" id="A0A9P7BI55"/>
<evidence type="ECO:0000313" key="2">
    <source>
        <dbReference type="Proteomes" id="UP000697127"/>
    </source>
</evidence>
<gene>
    <name evidence="1" type="ORF">C6P40_003092</name>
</gene>
<dbReference type="OrthoDB" id="10499271at2759"/>
<dbReference type="EMBL" id="PUHW01000034">
    <property type="protein sequence ID" value="KAG0690378.1"/>
    <property type="molecule type" value="Genomic_DNA"/>
</dbReference>
<keyword evidence="2" id="KW-1185">Reference proteome</keyword>
<sequence length="174" mass="19904">MYKVTIIDKSTLSERQPHVKHTINFSKSQNKSNIIFETSDDNIKEESNFKKVLISPKVIRIKDDGENSILEKSQLDDDGGMILIDFKSPNDVNIDCISSTWQPESTKIDKFIFHDLDTETTTINNIVIEGSLEHIIGIDDIIKSQDIEQIDKLIGIFKENNENLLNKLLKDDNK</sequence>
<organism evidence="1 2">
    <name type="scientific">Pichia californica</name>
    <dbReference type="NCBI Taxonomy" id="460514"/>
    <lineage>
        <taxon>Eukaryota</taxon>
        <taxon>Fungi</taxon>
        <taxon>Dikarya</taxon>
        <taxon>Ascomycota</taxon>
        <taxon>Saccharomycotina</taxon>
        <taxon>Pichiomycetes</taxon>
        <taxon>Pichiales</taxon>
        <taxon>Pichiaceae</taxon>
        <taxon>Pichia</taxon>
    </lineage>
</organism>
<accession>A0A9P7BI55</accession>
<dbReference type="Proteomes" id="UP000697127">
    <property type="component" value="Unassembled WGS sequence"/>
</dbReference>
<protein>
    <submittedName>
        <fullName evidence="1">Uncharacterized protein</fullName>
    </submittedName>
</protein>
<name>A0A9P7BI55_9ASCO</name>